<evidence type="ECO:0000256" key="5">
    <source>
        <dbReference type="ARBA" id="ARBA00022525"/>
    </source>
</evidence>
<evidence type="ECO:0000256" key="3">
    <source>
        <dbReference type="ARBA" id="ARBA00013095"/>
    </source>
</evidence>
<dbReference type="OrthoDB" id="3225429at2759"/>
<dbReference type="PANTHER" id="PTHR48250:SF3">
    <property type="entry name" value="CUTINASE 1-RELATED"/>
    <property type="match status" value="1"/>
</dbReference>
<dbReference type="PRINTS" id="PR00129">
    <property type="entry name" value="CUTINASE"/>
</dbReference>
<dbReference type="PROSITE" id="PS00155">
    <property type="entry name" value="CUTINASE_1"/>
    <property type="match status" value="1"/>
</dbReference>
<proteinExistence type="inferred from homology"/>
<feature type="disulfide bond" evidence="12">
    <location>
        <begin position="49"/>
        <end position="160"/>
    </location>
</feature>
<keyword evidence="7 13" id="KW-0378">Hydrolase</keyword>
<comment type="caution">
    <text evidence="15">The sequence shown here is derived from an EMBL/GenBank/DDBJ whole genome shotgun (WGS) entry which is preliminary data.</text>
</comment>
<evidence type="ECO:0000256" key="12">
    <source>
        <dbReference type="PIRSR" id="PIRSR611150-2"/>
    </source>
</evidence>
<evidence type="ECO:0000256" key="13">
    <source>
        <dbReference type="RuleBase" id="RU361263"/>
    </source>
</evidence>
<comment type="catalytic activity">
    <reaction evidence="10 13">
        <text>cutin + H2O = cutin monomers.</text>
        <dbReference type="EC" id="3.1.1.74"/>
    </reaction>
</comment>
<name>A0A7J6J154_COLFN</name>
<dbReference type="InterPro" id="IPR000675">
    <property type="entry name" value="Cutinase/axe"/>
</dbReference>
<evidence type="ECO:0000256" key="9">
    <source>
        <dbReference type="ARBA" id="ARBA00023157"/>
    </source>
</evidence>
<organism evidence="15 16">
    <name type="scientific">Colletotrichum fructicola (strain Nara gc5)</name>
    <name type="common">Anthracnose fungus</name>
    <name type="synonym">Colletotrichum gloeosporioides (strain Nara gc5)</name>
    <dbReference type="NCBI Taxonomy" id="1213859"/>
    <lineage>
        <taxon>Eukaryota</taxon>
        <taxon>Fungi</taxon>
        <taxon>Dikarya</taxon>
        <taxon>Ascomycota</taxon>
        <taxon>Pezizomycotina</taxon>
        <taxon>Sordariomycetes</taxon>
        <taxon>Hypocreomycetidae</taxon>
        <taxon>Glomerellales</taxon>
        <taxon>Glomerellaceae</taxon>
        <taxon>Colletotrichum</taxon>
        <taxon>Colletotrichum gloeosporioides species complex</taxon>
    </lineage>
</organism>
<dbReference type="InterPro" id="IPR011150">
    <property type="entry name" value="Cutinase_monf"/>
</dbReference>
<evidence type="ECO:0000256" key="7">
    <source>
        <dbReference type="ARBA" id="ARBA00022801"/>
    </source>
</evidence>
<dbReference type="Pfam" id="PF01083">
    <property type="entry name" value="Cutinase"/>
    <property type="match status" value="1"/>
</dbReference>
<evidence type="ECO:0000256" key="8">
    <source>
        <dbReference type="ARBA" id="ARBA00023026"/>
    </source>
</evidence>
<dbReference type="RefSeq" id="XP_066008565.1">
    <property type="nucleotide sequence ID" value="XM_066152275.1"/>
</dbReference>
<evidence type="ECO:0000256" key="10">
    <source>
        <dbReference type="ARBA" id="ARBA00034045"/>
    </source>
</evidence>
<feature type="active site" description="Proton donor/acceptor" evidence="11">
    <location>
        <position position="239"/>
    </location>
</feature>
<dbReference type="SMART" id="SM01110">
    <property type="entry name" value="Cutinase"/>
    <property type="match status" value="1"/>
</dbReference>
<dbReference type="Proteomes" id="UP000011096">
    <property type="component" value="Unassembled WGS sequence"/>
</dbReference>
<evidence type="ECO:0000256" key="14">
    <source>
        <dbReference type="SAM" id="MobiDB-lite"/>
    </source>
</evidence>
<dbReference type="InterPro" id="IPR043580">
    <property type="entry name" value="CUTINASE_1"/>
</dbReference>
<dbReference type="GeneID" id="43605392"/>
<feature type="disulfide bond" evidence="12">
    <location>
        <begin position="222"/>
        <end position="229"/>
    </location>
</feature>
<keyword evidence="8" id="KW-0843">Virulence</keyword>
<dbReference type="GO" id="GO:0005576">
    <property type="term" value="C:extracellular region"/>
    <property type="evidence" value="ECO:0007669"/>
    <property type="project" value="UniProtKB-SubCell"/>
</dbReference>
<sequence length="260" mass="27639">MKAFIPLILASVAFSSPIYPISSKEIETAPKLDTRETGTIAKEFTRGGCRDVIFIFARGSVETGNMVSCPSRLGCATALRRPYSHSSTTSDGADVKAFHQGSTVGPPTSDGLKKKYGDNRVATEGVDYAAALTPNFLPGGADPDGVATMRKLLNDAASKCPNAKLVAGGYSQGAAVAHRSIESLSDSTKNRILGVITYGDTQNTQDKGQIPKFPKDRVKIICNDADEVCKGTLEVEPSHLDYVKRVPEAVDFLIGKIGNI</sequence>
<reference evidence="15 16" key="1">
    <citation type="submission" date="2012-08" db="EMBL/GenBank/DDBJ databases">
        <authorList>
            <person name="Gan P.H.P."/>
            <person name="Ikeda K."/>
            <person name="Irieda H."/>
            <person name="Narusaka M."/>
            <person name="O'Connell R.J."/>
            <person name="Narusaka Y."/>
            <person name="Takano Y."/>
            <person name="Kubo Y."/>
            <person name="Shirasu K."/>
        </authorList>
    </citation>
    <scope>NUCLEOTIDE SEQUENCE [LARGE SCALE GENOMIC DNA]</scope>
    <source>
        <strain evidence="15 16">Nara gc5</strain>
    </source>
</reference>
<dbReference type="InParanoid" id="A0A7J6J154"/>
<feature type="signal peptide" evidence="13">
    <location>
        <begin position="1"/>
        <end position="23"/>
    </location>
</feature>
<keyword evidence="5 13" id="KW-0964">Secreted</keyword>
<comment type="function">
    <text evidence="13">Catalyzes the hydrolysis of complex carboxylic polyesters found in the cell wall of plants. Degrades cutin, a macromolecule that forms the structure of the plant cuticle.</text>
</comment>
<dbReference type="PANTHER" id="PTHR48250">
    <property type="entry name" value="CUTINASE 2-RELATED"/>
    <property type="match status" value="1"/>
</dbReference>
<dbReference type="EMBL" id="ANPB02000005">
    <property type="protein sequence ID" value="KAF4483272.1"/>
    <property type="molecule type" value="Genomic_DNA"/>
</dbReference>
<gene>
    <name evidence="15" type="ORF">CGGC5_v010148</name>
</gene>
<keyword evidence="9 12" id="KW-1015">Disulfide bond</keyword>
<accession>A0A7J6J154</accession>
<feature type="active site" evidence="11">
    <location>
        <position position="226"/>
    </location>
</feature>
<feature type="chain" id="PRO_5029933821" description="Cutinase" evidence="13">
    <location>
        <begin position="24"/>
        <end position="260"/>
    </location>
</feature>
<evidence type="ECO:0000256" key="2">
    <source>
        <dbReference type="ARBA" id="ARBA00007534"/>
    </source>
</evidence>
<evidence type="ECO:0000256" key="11">
    <source>
        <dbReference type="PIRSR" id="PIRSR611150-1"/>
    </source>
</evidence>
<evidence type="ECO:0000256" key="6">
    <source>
        <dbReference type="ARBA" id="ARBA00022729"/>
    </source>
</evidence>
<evidence type="ECO:0000313" key="15">
    <source>
        <dbReference type="EMBL" id="KAF4483272.1"/>
    </source>
</evidence>
<keyword evidence="16" id="KW-1185">Reference proteome</keyword>
<keyword evidence="6 13" id="KW-0732">Signal</keyword>
<dbReference type="SUPFAM" id="SSF53474">
    <property type="entry name" value="alpha/beta-Hydrolases"/>
    <property type="match status" value="1"/>
</dbReference>
<evidence type="ECO:0000313" key="16">
    <source>
        <dbReference type="Proteomes" id="UP000011096"/>
    </source>
</evidence>
<protein>
    <recommendedName>
        <fullName evidence="3 13">Cutinase</fullName>
        <ecNumber evidence="3 13">3.1.1.74</ecNumber>
    </recommendedName>
</protein>
<reference evidence="15 16" key="2">
    <citation type="submission" date="2020-04" db="EMBL/GenBank/DDBJ databases">
        <title>Genome sequencing and assembly of multiple isolates from the Colletotrichum gloeosporioides species complex.</title>
        <authorList>
            <person name="Gan P."/>
            <person name="Shirasu K."/>
        </authorList>
    </citation>
    <scope>NUCLEOTIDE SEQUENCE [LARGE SCALE GENOMIC DNA]</scope>
    <source>
        <strain evidence="15 16">Nara gc5</strain>
    </source>
</reference>
<comment type="similarity">
    <text evidence="2 13">Belongs to the cutinase family.</text>
</comment>
<feature type="active site" description="Nucleophile" evidence="11">
    <location>
        <position position="171"/>
    </location>
</feature>
<dbReference type="InterPro" id="IPR043579">
    <property type="entry name" value="CUTINASE_2"/>
</dbReference>
<keyword evidence="4 13" id="KW-0719">Serine esterase</keyword>
<evidence type="ECO:0000256" key="1">
    <source>
        <dbReference type="ARBA" id="ARBA00004613"/>
    </source>
</evidence>
<dbReference type="AlphaFoldDB" id="A0A7J6J154"/>
<comment type="subcellular location">
    <subcellularLocation>
        <location evidence="1 13">Secreted</location>
    </subcellularLocation>
</comment>
<dbReference type="Gene3D" id="3.40.50.1820">
    <property type="entry name" value="alpha/beta hydrolase"/>
    <property type="match status" value="1"/>
</dbReference>
<dbReference type="PROSITE" id="PS00931">
    <property type="entry name" value="CUTINASE_2"/>
    <property type="match status" value="1"/>
</dbReference>
<dbReference type="GO" id="GO:0050525">
    <property type="term" value="F:cutinase activity"/>
    <property type="evidence" value="ECO:0007669"/>
    <property type="project" value="UniProtKB-UniRule"/>
</dbReference>
<dbReference type="EC" id="3.1.1.74" evidence="3 13"/>
<dbReference type="InterPro" id="IPR029058">
    <property type="entry name" value="AB_hydrolase_fold"/>
</dbReference>
<feature type="region of interest" description="Disordered" evidence="14">
    <location>
        <begin position="86"/>
        <end position="115"/>
    </location>
</feature>
<evidence type="ECO:0000256" key="4">
    <source>
        <dbReference type="ARBA" id="ARBA00022487"/>
    </source>
</evidence>
<dbReference type="GO" id="GO:0016052">
    <property type="term" value="P:carbohydrate catabolic process"/>
    <property type="evidence" value="ECO:0007669"/>
    <property type="project" value="TreeGrafter"/>
</dbReference>